<dbReference type="Pfam" id="PF07690">
    <property type="entry name" value="MFS_1"/>
    <property type="match status" value="1"/>
</dbReference>
<name>A0ABP0CWP5_9PEZI</name>
<feature type="transmembrane region" description="Helical" evidence="6">
    <location>
        <begin position="923"/>
        <end position="944"/>
    </location>
</feature>
<proteinExistence type="inferred from homology"/>
<comment type="subcellular location">
    <subcellularLocation>
        <location evidence="1">Membrane</location>
        <topology evidence="1">Multi-pass membrane protein</topology>
    </subcellularLocation>
</comment>
<dbReference type="Gene3D" id="3.50.50.60">
    <property type="entry name" value="FAD/NAD(P)-binding domain"/>
    <property type="match status" value="2"/>
</dbReference>
<gene>
    <name evidence="8" type="ORF">SBRCBS47491_009296</name>
</gene>
<feature type="transmembrane region" description="Helical" evidence="6">
    <location>
        <begin position="901"/>
        <end position="917"/>
    </location>
</feature>
<dbReference type="InterPro" id="IPR020946">
    <property type="entry name" value="Flavin_mOase-like"/>
</dbReference>
<comment type="caution">
    <text evidence="8">The sequence shown here is derived from an EMBL/GenBank/DDBJ whole genome shotgun (WGS) entry which is preliminary data.</text>
</comment>
<keyword evidence="5" id="KW-0560">Oxidoreductase</keyword>
<accession>A0ABP0CWP5</accession>
<dbReference type="InterPro" id="IPR020846">
    <property type="entry name" value="MFS_dom"/>
</dbReference>
<dbReference type="SUPFAM" id="SSF103473">
    <property type="entry name" value="MFS general substrate transporter"/>
    <property type="match status" value="1"/>
</dbReference>
<keyword evidence="9" id="KW-1185">Reference proteome</keyword>
<protein>
    <recommendedName>
        <fullName evidence="7">Major facilitator superfamily (MFS) profile domain-containing protein</fullName>
    </recommendedName>
</protein>
<evidence type="ECO:0000259" key="7">
    <source>
        <dbReference type="PROSITE" id="PS50850"/>
    </source>
</evidence>
<dbReference type="InterPro" id="IPR051209">
    <property type="entry name" value="FAD-bind_Monooxygenase_sf"/>
</dbReference>
<evidence type="ECO:0000313" key="9">
    <source>
        <dbReference type="Proteomes" id="UP001642406"/>
    </source>
</evidence>
<evidence type="ECO:0000313" key="8">
    <source>
        <dbReference type="EMBL" id="CAK7235446.1"/>
    </source>
</evidence>
<feature type="transmembrane region" description="Helical" evidence="6">
    <location>
        <begin position="873"/>
        <end position="894"/>
    </location>
</feature>
<dbReference type="Pfam" id="PF00743">
    <property type="entry name" value="FMO-like"/>
    <property type="match status" value="1"/>
</dbReference>
<dbReference type="InterPro" id="IPR036188">
    <property type="entry name" value="FAD/NAD-bd_sf"/>
</dbReference>
<dbReference type="PROSITE" id="PS50850">
    <property type="entry name" value="MFS"/>
    <property type="match status" value="1"/>
</dbReference>
<evidence type="ECO:0000256" key="6">
    <source>
        <dbReference type="SAM" id="Phobius"/>
    </source>
</evidence>
<keyword evidence="4" id="KW-0274">FAD</keyword>
<evidence type="ECO:0000256" key="4">
    <source>
        <dbReference type="ARBA" id="ARBA00022827"/>
    </source>
</evidence>
<dbReference type="Proteomes" id="UP001642406">
    <property type="component" value="Unassembled WGS sequence"/>
</dbReference>
<comment type="similarity">
    <text evidence="2">Belongs to the FAD-binding monooxygenase family.</text>
</comment>
<feature type="transmembrane region" description="Helical" evidence="6">
    <location>
        <begin position="604"/>
        <end position="621"/>
    </location>
</feature>
<organism evidence="8 9">
    <name type="scientific">Sporothrix bragantina</name>
    <dbReference type="NCBI Taxonomy" id="671064"/>
    <lineage>
        <taxon>Eukaryota</taxon>
        <taxon>Fungi</taxon>
        <taxon>Dikarya</taxon>
        <taxon>Ascomycota</taxon>
        <taxon>Pezizomycotina</taxon>
        <taxon>Sordariomycetes</taxon>
        <taxon>Sordariomycetidae</taxon>
        <taxon>Ophiostomatales</taxon>
        <taxon>Ophiostomataceae</taxon>
        <taxon>Sporothrix</taxon>
    </lineage>
</organism>
<evidence type="ECO:0000256" key="3">
    <source>
        <dbReference type="ARBA" id="ARBA00022630"/>
    </source>
</evidence>
<feature type="transmembrane region" description="Helical" evidence="6">
    <location>
        <begin position="691"/>
        <end position="709"/>
    </location>
</feature>
<dbReference type="CDD" id="cd17316">
    <property type="entry name" value="MFS_SV2_like"/>
    <property type="match status" value="1"/>
</dbReference>
<evidence type="ECO:0000256" key="1">
    <source>
        <dbReference type="ARBA" id="ARBA00004141"/>
    </source>
</evidence>
<feature type="transmembrane region" description="Helical" evidence="6">
    <location>
        <begin position="956"/>
        <end position="979"/>
    </location>
</feature>
<feature type="transmembrane region" description="Helical" evidence="6">
    <location>
        <begin position="628"/>
        <end position="646"/>
    </location>
</feature>
<keyword evidence="6" id="KW-1133">Transmembrane helix</keyword>
<reference evidence="8 9" key="1">
    <citation type="submission" date="2024-01" db="EMBL/GenBank/DDBJ databases">
        <authorList>
            <person name="Allen C."/>
            <person name="Tagirdzhanova G."/>
        </authorList>
    </citation>
    <scope>NUCLEOTIDE SEQUENCE [LARGE SCALE GENOMIC DNA]</scope>
</reference>
<feature type="transmembrane region" description="Helical" evidence="6">
    <location>
        <begin position="985"/>
        <end position="1006"/>
    </location>
</feature>
<dbReference type="InterPro" id="IPR011701">
    <property type="entry name" value="MFS"/>
</dbReference>
<sequence length="1014" mass="112616">MATPKKLRCVIIGAGVSGILLAIKLRETLKDEVDFWIFEKNSDVGGTWFENRYPGCACDVPSHMYQFSFIPNPNWSSFYSSSAEIQSYVKAVAFYYNVYSSITFNTPVTRAVWSEVRSKWTVSVKDAPDVECEVLVNGSGILNNFKLPDIKNMDSFRGPVIHTADWDADVDLGGKHVAIIGAGASAIQTLPAIKSVVRHADVYIRTPSWIMSPVLESMAATKNNHQYTPEEKARFRQDEDYYVTFRKDMEVASNNVLKAFIRGSKEQAELRKTLEENMKALITDPALQDRLIPTFEVGCRRLSPGEPYLATLQEPNITPVFDEIESVQPDGVVAGGVLRPADVIIAATGFDTSFRPRFSIIGEGGVDLRDLWKDDPVAYCGLAVAGFPNYLVFLGPNTPISNGSVMGTLEATADYFVRLIQKLIAQDITWFNVRPEVQAEFDKQTQSMMQDMVWTGNCNSWFKNKQGKIVALWPGSSLHYREVLEANRWEDFEWKHKGNRFAYWGQGLSKIETKPDGDLAYYLHPRKPLPLDAYYQMEQNSNNQNHSDGGDLKVIETQPDTQLDIATGDLISYGDVDPVLAAKMHLLNETVLEFQPPYSGGAPIALYVGLFVGVLGWGLSADIIGRKWAFNLSLFTASIFTIIVGASPNYNFFAAFVALAAAGAGGNLALDTTVFLEFLPSKYQFMIVTMALWWGIGQTIAALLAWGFMPNFSCTTADNCPRSSNMAWRYVYFTGGGFVLILSMLRVFVFRFRETPKYLLCSGQDEATVELLQYVATKYNRPCSLTLEQFQRLGTVTTAHASNRYSLKEIGMHYCGLFATRKLRLTTVVLWILWACIGLAYPLYYMFLPAYLASRGAEFGETSAFITWRNYTLANFCAIFGPIFAGYITTFAVIGRKYTMAIGALITMAFFFAYTAVKNSAQNVALNCIGSFSINIFFSALYAYSPEVLPSAHRATGTGTAISMARIMGIVAAIIGTHVDTSSSQPIYVCSSLFALMAIVVAIAPYEPQRGQSI</sequence>
<keyword evidence="6" id="KW-0472">Membrane</keyword>
<dbReference type="SUPFAM" id="SSF51905">
    <property type="entry name" value="FAD/NAD(P)-binding domain"/>
    <property type="match status" value="3"/>
</dbReference>
<keyword evidence="6" id="KW-0812">Transmembrane</keyword>
<evidence type="ECO:0000256" key="2">
    <source>
        <dbReference type="ARBA" id="ARBA00010139"/>
    </source>
</evidence>
<dbReference type="PANTHER" id="PTHR42877">
    <property type="entry name" value="L-ORNITHINE N(5)-MONOOXYGENASE-RELATED"/>
    <property type="match status" value="1"/>
</dbReference>
<keyword evidence="3" id="KW-0285">Flavoprotein</keyword>
<dbReference type="Gene3D" id="1.20.1250.20">
    <property type="entry name" value="MFS general substrate transporter like domains"/>
    <property type="match status" value="1"/>
</dbReference>
<dbReference type="PANTHER" id="PTHR42877:SF1">
    <property type="entry name" value="FAD-BINDING MONOOXYGENASE STCW"/>
    <property type="match status" value="1"/>
</dbReference>
<feature type="transmembrane region" description="Helical" evidence="6">
    <location>
        <begin position="828"/>
        <end position="853"/>
    </location>
</feature>
<feature type="domain" description="Major facilitator superfamily (MFS) profile" evidence="7">
    <location>
        <begin position="561"/>
        <end position="1010"/>
    </location>
</feature>
<dbReference type="EMBL" id="CAWUHC010000141">
    <property type="protein sequence ID" value="CAK7235446.1"/>
    <property type="molecule type" value="Genomic_DNA"/>
</dbReference>
<feature type="transmembrane region" description="Helical" evidence="6">
    <location>
        <begin position="729"/>
        <end position="749"/>
    </location>
</feature>
<dbReference type="InterPro" id="IPR036259">
    <property type="entry name" value="MFS_trans_sf"/>
</dbReference>
<evidence type="ECO:0000256" key="5">
    <source>
        <dbReference type="ARBA" id="ARBA00023002"/>
    </source>
</evidence>